<dbReference type="SUPFAM" id="SSF52218">
    <property type="entry name" value="Flavoproteins"/>
    <property type="match status" value="1"/>
</dbReference>
<dbReference type="PANTHER" id="PTHR10204:SF34">
    <property type="entry name" value="NAD(P)H DEHYDROGENASE [QUINONE] 1 ISOFORM 1"/>
    <property type="match status" value="1"/>
</dbReference>
<dbReference type="Proteomes" id="UP000245379">
    <property type="component" value="Unassembled WGS sequence"/>
</dbReference>
<sequence length="196" mass="22754">MKYLIIFAHPDPQSLNGHLERTLFGYLDNKGHEIVVRDLYQLNFNPVLSMKDIQGQRAGKVAEDVKLEQEFISWADHITFIYPIWWTGMPAILKGFIDRVFSYGFAYRYDQGKQKGLLTGKQTTIINTHGKSQSEYEEIGMDKALSLTSDRGIFSYCGLEINRHFFFDRADRPAPQSVENWKSKILSTYTLDYHDK</sequence>
<reference evidence="4 5" key="1">
    <citation type="submission" date="2018-05" db="EMBL/GenBank/DDBJ databases">
        <title>Pedobacter paludis sp. nov., isolated from wetland soil.</title>
        <authorList>
            <person name="Zhang Y."/>
            <person name="Wang G."/>
        </authorList>
    </citation>
    <scope>NUCLEOTIDE SEQUENCE [LARGE SCALE GENOMIC DNA]</scope>
    <source>
        <strain evidence="4 5">KCTC22721</strain>
    </source>
</reference>
<comment type="similarity">
    <text evidence="1">Belongs to the NAD(P)H dehydrogenase (quinone) family.</text>
</comment>
<dbReference type="EMBL" id="QGNZ01000004">
    <property type="protein sequence ID" value="PWS26215.1"/>
    <property type="molecule type" value="Genomic_DNA"/>
</dbReference>
<dbReference type="RefSeq" id="WP_109926781.1">
    <property type="nucleotide sequence ID" value="NZ_QGNZ01000004.1"/>
</dbReference>
<dbReference type="Pfam" id="PF02525">
    <property type="entry name" value="Flavodoxin_2"/>
    <property type="match status" value="1"/>
</dbReference>
<dbReference type="InterPro" id="IPR003680">
    <property type="entry name" value="Flavodoxin_fold"/>
</dbReference>
<evidence type="ECO:0000259" key="3">
    <source>
        <dbReference type="Pfam" id="PF02525"/>
    </source>
</evidence>
<evidence type="ECO:0000256" key="2">
    <source>
        <dbReference type="ARBA" id="ARBA00023002"/>
    </source>
</evidence>
<evidence type="ECO:0000256" key="1">
    <source>
        <dbReference type="ARBA" id="ARBA00006252"/>
    </source>
</evidence>
<organism evidence="4 5">
    <name type="scientific">Pedobacter yonginense</name>
    <dbReference type="NCBI Taxonomy" id="651869"/>
    <lineage>
        <taxon>Bacteria</taxon>
        <taxon>Pseudomonadati</taxon>
        <taxon>Bacteroidota</taxon>
        <taxon>Sphingobacteriia</taxon>
        <taxon>Sphingobacteriales</taxon>
        <taxon>Sphingobacteriaceae</taxon>
        <taxon>Pedobacter</taxon>
    </lineage>
</organism>
<accession>A0A317EIP4</accession>
<comment type="caution">
    <text evidence="4">The sequence shown here is derived from an EMBL/GenBank/DDBJ whole genome shotgun (WGS) entry which is preliminary data.</text>
</comment>
<gene>
    <name evidence="4" type="ORF">DHW03_15590</name>
</gene>
<dbReference type="PANTHER" id="PTHR10204">
    <property type="entry name" value="NAD P H OXIDOREDUCTASE-RELATED"/>
    <property type="match status" value="1"/>
</dbReference>
<dbReference type="InterPro" id="IPR029039">
    <property type="entry name" value="Flavoprotein-like_sf"/>
</dbReference>
<dbReference type="OrthoDB" id="652200at2"/>
<evidence type="ECO:0000313" key="4">
    <source>
        <dbReference type="EMBL" id="PWS26215.1"/>
    </source>
</evidence>
<dbReference type="Gene3D" id="3.40.50.360">
    <property type="match status" value="1"/>
</dbReference>
<dbReference type="GO" id="GO:0003955">
    <property type="term" value="F:NAD(P)H dehydrogenase (quinone) activity"/>
    <property type="evidence" value="ECO:0007669"/>
    <property type="project" value="TreeGrafter"/>
</dbReference>
<feature type="domain" description="Flavodoxin-like fold" evidence="3">
    <location>
        <begin position="1"/>
        <end position="179"/>
    </location>
</feature>
<keyword evidence="5" id="KW-1185">Reference proteome</keyword>
<name>A0A317EIP4_9SPHI</name>
<proteinExistence type="inferred from homology"/>
<dbReference type="InterPro" id="IPR051545">
    <property type="entry name" value="NAD(P)H_dehydrogenase_qn"/>
</dbReference>
<evidence type="ECO:0000313" key="5">
    <source>
        <dbReference type="Proteomes" id="UP000245379"/>
    </source>
</evidence>
<protein>
    <submittedName>
        <fullName evidence="4">NAD(P)H dehydrogenase</fullName>
    </submittedName>
</protein>
<keyword evidence="2" id="KW-0560">Oxidoreductase</keyword>
<dbReference type="AlphaFoldDB" id="A0A317EIP4"/>
<dbReference type="GO" id="GO:0005829">
    <property type="term" value="C:cytosol"/>
    <property type="evidence" value="ECO:0007669"/>
    <property type="project" value="TreeGrafter"/>
</dbReference>